<keyword evidence="1" id="KW-0378">Hydrolase</keyword>
<dbReference type="SMART" id="SM00642">
    <property type="entry name" value="Aamy"/>
    <property type="match status" value="1"/>
</dbReference>
<dbReference type="Pfam" id="PF00128">
    <property type="entry name" value="Alpha-amylase"/>
    <property type="match status" value="1"/>
</dbReference>
<dbReference type="Proteomes" id="UP000184050">
    <property type="component" value="Unassembled WGS sequence"/>
</dbReference>
<dbReference type="CDD" id="cd02859">
    <property type="entry name" value="E_set_AMPKbeta_like_N"/>
    <property type="match status" value="1"/>
</dbReference>
<dbReference type="InterPro" id="IPR003305">
    <property type="entry name" value="CenC_carb-bd"/>
</dbReference>
<dbReference type="Pfam" id="PF18962">
    <property type="entry name" value="Por_Secre_tail"/>
    <property type="match status" value="1"/>
</dbReference>
<dbReference type="GO" id="GO:0016798">
    <property type="term" value="F:hydrolase activity, acting on glycosyl bonds"/>
    <property type="evidence" value="ECO:0007669"/>
    <property type="project" value="InterPro"/>
</dbReference>
<dbReference type="PANTHER" id="PTHR10357">
    <property type="entry name" value="ALPHA-AMYLASE FAMILY MEMBER"/>
    <property type="match status" value="1"/>
</dbReference>
<feature type="domain" description="Glycosyl hydrolase family 13 catalytic" evidence="2">
    <location>
        <begin position="324"/>
        <end position="669"/>
    </location>
</feature>
<dbReference type="InterPro" id="IPR008979">
    <property type="entry name" value="Galactose-bd-like_sf"/>
</dbReference>
<dbReference type="Pfam" id="PF02018">
    <property type="entry name" value="CBM_4_9"/>
    <property type="match status" value="1"/>
</dbReference>
<dbReference type="InterPro" id="IPR013783">
    <property type="entry name" value="Ig-like_fold"/>
</dbReference>
<protein>
    <submittedName>
        <fullName evidence="3">Por secretion system C-terminal sorting domain-containing protein</fullName>
    </submittedName>
</protein>
<dbReference type="Gene3D" id="3.20.20.80">
    <property type="entry name" value="Glycosidases"/>
    <property type="match status" value="1"/>
</dbReference>
<evidence type="ECO:0000259" key="2">
    <source>
        <dbReference type="SMART" id="SM00642"/>
    </source>
</evidence>
<sequence length="1198" mass="136504">MNTNQKTKLLKTKYAFLLCPIFLFISIVTHSQTVPVTFHYNSLGKSISSVYLTGMIADWEPDNPNFELKDQDSDGIFEITLDLNPQTTSEFGYFFVVDGEWIEDPNNPLKFEENAQPYMEISDPMISYLIPKDNKKGNFSSEIVAIVAFSEGNPPLNDSWEVKINGTTIENPSYYYNEETQTFRYDAYDLLIKEKNTVSVKIGSSEGTKTRTVSFDYLPGTETWPYVEIEGNITGREVTLTANGSSPVDLDLSYQWSQENSNPKQVSFSSLSGTSTTFTIPHENTGEYMFNVEATNTEGNSFTAKKIVSAKPNKIVIHTVDNFAGWIDSMNIYEINSYGWVPGGKIFNNVKSRLDYLKELGVEAIWFTPITKGGGMGYWVEDYYEIESYLGTKQEFKEMVDAAHEKGIKIILDIVFNHTSKEHPFFQNCLVNKDNSQFADFYIWDGVPGESNYDYYYDWIDNPNLNYSNPQVEKYLIDVADYWMTTFNLDGYRADVAWGIEQRSNVFWKKLAKHLKNKNPEFYLLGEAAASPATGSYEESPSEEHNKSILFDDRFTSVYNWKLRGWDESIGLPGILNNHSSVNDLHSILDEKFPENALPLRFIENHDHERAAKLFGTEKSKLAHTLVFTVPGVPLIYGGAETGQTEQFEGLTEGNQSLIPFFKKLLNTRKKHIQNSAKLIRLPNTNQNVYTYVTINKDSSFVVTALNFSGEHTGLTMDLGTLYNASEGYYILTNIFDDKRKYFKSDEINAIPLSLDAFEAKIYLPTDDDNLIINGTFENETDYWNLYLNSEANAQMNVLNEEIIIEVDNPGSEKWHIQLIQTDIKIEYDKSYELSFDASANKQTTIDAVISENGGDYSDYFRQNLEISESRNRFKYAFKMEESTDINSRFVIEIGSSDAMITMDNIVLKEIDKNPSEISLTSPNDGEKFIASETASVEWESENIENVDIYFSSDNGTTWEVIVENLDAQEGNYFWDIPLINSSGCMIKITSSTYPAIFDTSESTFEIAMPFIEVLYPNGGEELKTEKEINIQWSYENVEFIDIYFSSDGGNNWQIIGSNINAVEEIYQWTVPELNSSECMIKITKSGIQDINDSSNGLFTISPNTNSSILNEKKYVLKQNYPNPFTERTTIDFSVPQNSDTELNILNLNGEILKTLIFNRNISGKQSLSLKLNELKTGIYIYELKTPQGSLRKMMVRF</sequence>
<dbReference type="GO" id="GO:0005975">
    <property type="term" value="P:carbohydrate metabolic process"/>
    <property type="evidence" value="ECO:0007669"/>
    <property type="project" value="InterPro"/>
</dbReference>
<dbReference type="Gene3D" id="2.60.40.10">
    <property type="entry name" value="Immunoglobulins"/>
    <property type="match status" value="2"/>
</dbReference>
<keyword evidence="4" id="KW-1185">Reference proteome</keyword>
<dbReference type="Gene3D" id="2.60.120.260">
    <property type="entry name" value="Galactose-binding domain-like"/>
    <property type="match status" value="1"/>
</dbReference>
<evidence type="ECO:0000256" key="1">
    <source>
        <dbReference type="ARBA" id="ARBA00022801"/>
    </source>
</evidence>
<dbReference type="SUPFAM" id="SSF49785">
    <property type="entry name" value="Galactose-binding domain-like"/>
    <property type="match status" value="1"/>
</dbReference>
<dbReference type="STRING" id="1168035.SAMN05444280_11835"/>
<evidence type="ECO:0000313" key="3">
    <source>
        <dbReference type="EMBL" id="SHJ39314.1"/>
    </source>
</evidence>
<accession>A0A1M6IY02</accession>
<dbReference type="Pfam" id="PF22352">
    <property type="entry name" value="K319L-like_PKD"/>
    <property type="match status" value="1"/>
</dbReference>
<dbReference type="SUPFAM" id="SSF51445">
    <property type="entry name" value="(Trans)glycosidases"/>
    <property type="match status" value="1"/>
</dbReference>
<dbReference type="InterPro" id="IPR026444">
    <property type="entry name" value="Secre_tail"/>
</dbReference>
<dbReference type="RefSeq" id="WP_073169830.1">
    <property type="nucleotide sequence ID" value="NZ_FQZE01000018.1"/>
</dbReference>
<dbReference type="SUPFAM" id="SSF81296">
    <property type="entry name" value="E set domains"/>
    <property type="match status" value="1"/>
</dbReference>
<dbReference type="SUPFAM" id="SSF50939">
    <property type="entry name" value="Sialidases"/>
    <property type="match status" value="1"/>
</dbReference>
<dbReference type="OrthoDB" id="9805159at2"/>
<dbReference type="EMBL" id="FQZE01000018">
    <property type="protein sequence ID" value="SHJ39314.1"/>
    <property type="molecule type" value="Genomic_DNA"/>
</dbReference>
<organism evidence="3 4">
    <name type="scientific">Tangfeifania diversioriginum</name>
    <dbReference type="NCBI Taxonomy" id="1168035"/>
    <lineage>
        <taxon>Bacteria</taxon>
        <taxon>Pseudomonadati</taxon>
        <taxon>Bacteroidota</taxon>
        <taxon>Bacteroidia</taxon>
        <taxon>Marinilabiliales</taxon>
        <taxon>Prolixibacteraceae</taxon>
        <taxon>Tangfeifania</taxon>
    </lineage>
</organism>
<evidence type="ECO:0000313" key="4">
    <source>
        <dbReference type="Proteomes" id="UP000184050"/>
    </source>
</evidence>
<dbReference type="InterPro" id="IPR014756">
    <property type="entry name" value="Ig_E-set"/>
</dbReference>
<dbReference type="NCBIfam" id="TIGR04183">
    <property type="entry name" value="Por_Secre_tail"/>
    <property type="match status" value="1"/>
</dbReference>
<dbReference type="InterPro" id="IPR036278">
    <property type="entry name" value="Sialidase_sf"/>
</dbReference>
<dbReference type="InterPro" id="IPR017853">
    <property type="entry name" value="GH"/>
</dbReference>
<dbReference type="InterPro" id="IPR006047">
    <property type="entry name" value="GH13_cat_dom"/>
</dbReference>
<proteinExistence type="predicted"/>
<name>A0A1M6IY02_9BACT</name>
<reference evidence="3 4" key="1">
    <citation type="submission" date="2016-11" db="EMBL/GenBank/DDBJ databases">
        <authorList>
            <person name="Jaros S."/>
            <person name="Januszkiewicz K."/>
            <person name="Wedrychowicz H."/>
        </authorList>
    </citation>
    <scope>NUCLEOTIDE SEQUENCE [LARGE SCALE GENOMIC DNA]</scope>
    <source>
        <strain evidence="3 4">DSM 27063</strain>
    </source>
</reference>
<gene>
    <name evidence="3" type="ORF">SAMN05444280_11835</name>
</gene>
<dbReference type="AlphaFoldDB" id="A0A1M6IY02"/>